<evidence type="ECO:0000256" key="1">
    <source>
        <dbReference type="SAM" id="Coils"/>
    </source>
</evidence>
<name>A0A401G880_9APHY</name>
<feature type="coiled-coil region" evidence="1">
    <location>
        <begin position="249"/>
        <end position="283"/>
    </location>
</feature>
<dbReference type="GeneID" id="38775265"/>
<sequence length="307" mass="34459">MPSLSDHTHPALLSLGRAPVLRPQAPCPALRLLHDFHDHSTYLISLARSNTPATESDNEPSSSKHRRDTSDSLVDLWSEFQAHKASVEQEFQQHMQVLTSLIDRFKVMLERMEATSGAVDQHIDERVDEHLQIVIEKAVAVRHAAIIEDFQSGPMERVEKAIANLTFLPQLMTAHNTAQVTAKVKKFQDGLTKRVDDALANSAFLPGLKAKINQLEQDSMNRLSGDEWNWMQGELTALHNSMEFQAKQSAKMDEQVRQVMKDLNELEVRLNKEMATAKKETKLVSKSLDAFRDKVDSASMPSPSSAT</sequence>
<dbReference type="InParanoid" id="A0A401G880"/>
<keyword evidence="4" id="KW-1185">Reference proteome</keyword>
<protein>
    <submittedName>
        <fullName evidence="3">Uncharacterized protein</fullName>
    </submittedName>
</protein>
<evidence type="ECO:0000313" key="3">
    <source>
        <dbReference type="EMBL" id="GBE78348.1"/>
    </source>
</evidence>
<dbReference type="RefSeq" id="XP_027609261.1">
    <property type="nucleotide sequence ID" value="XM_027753460.1"/>
</dbReference>
<accession>A0A401G880</accession>
<organism evidence="3 4">
    <name type="scientific">Sparassis crispa</name>
    <dbReference type="NCBI Taxonomy" id="139825"/>
    <lineage>
        <taxon>Eukaryota</taxon>
        <taxon>Fungi</taxon>
        <taxon>Dikarya</taxon>
        <taxon>Basidiomycota</taxon>
        <taxon>Agaricomycotina</taxon>
        <taxon>Agaricomycetes</taxon>
        <taxon>Polyporales</taxon>
        <taxon>Sparassidaceae</taxon>
        <taxon>Sparassis</taxon>
    </lineage>
</organism>
<dbReference type="Proteomes" id="UP000287166">
    <property type="component" value="Unassembled WGS sequence"/>
</dbReference>
<evidence type="ECO:0000313" key="4">
    <source>
        <dbReference type="Proteomes" id="UP000287166"/>
    </source>
</evidence>
<comment type="caution">
    <text evidence="3">The sequence shown here is derived from an EMBL/GenBank/DDBJ whole genome shotgun (WGS) entry which is preliminary data.</text>
</comment>
<dbReference type="EMBL" id="BFAD01000001">
    <property type="protein sequence ID" value="GBE78348.1"/>
    <property type="molecule type" value="Genomic_DNA"/>
</dbReference>
<reference evidence="3 4" key="1">
    <citation type="journal article" date="2018" name="Sci. Rep.">
        <title>Genome sequence of the cauliflower mushroom Sparassis crispa (Hanabiratake) and its association with beneficial usage.</title>
        <authorList>
            <person name="Kiyama R."/>
            <person name="Furutani Y."/>
            <person name="Kawaguchi K."/>
            <person name="Nakanishi T."/>
        </authorList>
    </citation>
    <scope>NUCLEOTIDE SEQUENCE [LARGE SCALE GENOMIC DNA]</scope>
</reference>
<dbReference type="AlphaFoldDB" id="A0A401G880"/>
<proteinExistence type="predicted"/>
<gene>
    <name evidence="3" type="ORF">SCP_0112330</name>
</gene>
<feature type="compositionally biased region" description="Polar residues" evidence="2">
    <location>
        <begin position="47"/>
        <end position="61"/>
    </location>
</feature>
<feature type="region of interest" description="Disordered" evidence="2">
    <location>
        <begin position="47"/>
        <end position="69"/>
    </location>
</feature>
<keyword evidence="1" id="KW-0175">Coiled coil</keyword>
<evidence type="ECO:0000256" key="2">
    <source>
        <dbReference type="SAM" id="MobiDB-lite"/>
    </source>
</evidence>